<dbReference type="AlphaFoldDB" id="A0AAN4SJV9"/>
<comment type="caution">
    <text evidence="1">The sequence shown here is derived from an EMBL/GenBank/DDBJ whole genome shotgun (WGS) entry which is preliminary data.</text>
</comment>
<evidence type="ECO:0000313" key="1">
    <source>
        <dbReference type="EMBL" id="EYA16266.1"/>
    </source>
</evidence>
<name>A0AAN4SJV9_BACFG</name>
<accession>A0AAN4SJV9</accession>
<sequence>MPFSFENKIRPAGQIEDALACCGVPGHSLGRLPLFFILTLFLFPPAK</sequence>
<protein>
    <submittedName>
        <fullName evidence="1">Uncharacterized protein</fullName>
    </submittedName>
</protein>
<proteinExistence type="predicted"/>
<organism evidence="1 2">
    <name type="scientific">Bacteroides fragilis str. 1007-1-F #10</name>
    <dbReference type="NCBI Taxonomy" id="1339295"/>
    <lineage>
        <taxon>Bacteria</taxon>
        <taxon>Pseudomonadati</taxon>
        <taxon>Bacteroidota</taxon>
        <taxon>Bacteroidia</taxon>
        <taxon>Bacteroidales</taxon>
        <taxon>Bacteroidaceae</taxon>
        <taxon>Bacteroides</taxon>
    </lineage>
</organism>
<reference evidence="1 2" key="1">
    <citation type="submission" date="2014-02" db="EMBL/GenBank/DDBJ databases">
        <authorList>
            <person name="Sears C."/>
            <person name="Carroll K."/>
            <person name="Sack B.R."/>
            <person name="Qadri F."/>
            <person name="Myers L.L."/>
            <person name="Chung G.-T."/>
            <person name="Escheverria P."/>
            <person name="Fraser C.M."/>
            <person name="Sadzewicz L."/>
            <person name="Shefchek K.A."/>
            <person name="Tallon L."/>
            <person name="Das S.P."/>
            <person name="Daugherty S."/>
            <person name="Mongodin E.F."/>
        </authorList>
    </citation>
    <scope>NUCLEOTIDE SEQUENCE [LARGE SCALE GENOMIC DNA]</scope>
    <source>
        <strain evidence="1 2">1007-1-F #10</strain>
    </source>
</reference>
<gene>
    <name evidence="1" type="ORF">M104_0415</name>
</gene>
<dbReference type="Proteomes" id="UP000022433">
    <property type="component" value="Unassembled WGS sequence"/>
</dbReference>
<evidence type="ECO:0000313" key="2">
    <source>
        <dbReference type="Proteomes" id="UP000022433"/>
    </source>
</evidence>
<dbReference type="EMBL" id="JGEA01000005">
    <property type="protein sequence ID" value="EYA16266.1"/>
    <property type="molecule type" value="Genomic_DNA"/>
</dbReference>